<dbReference type="EMBL" id="QGGV01000011">
    <property type="protein sequence ID" value="PWK54604.1"/>
    <property type="molecule type" value="Genomic_DNA"/>
</dbReference>
<proteinExistence type="predicted"/>
<evidence type="ECO:0000313" key="1">
    <source>
        <dbReference type="EMBL" id="PWK54604.1"/>
    </source>
</evidence>
<dbReference type="InterPro" id="IPR021322">
    <property type="entry name" value="DUF2924"/>
</dbReference>
<evidence type="ECO:0000313" key="2">
    <source>
        <dbReference type="Proteomes" id="UP000245390"/>
    </source>
</evidence>
<dbReference type="AlphaFoldDB" id="A0A316G0X2"/>
<dbReference type="RefSeq" id="WP_206508328.1">
    <property type="nucleotide sequence ID" value="NZ_CP034588.1"/>
</dbReference>
<protein>
    <recommendedName>
        <fullName evidence="3">DUF2924 family protein</fullName>
    </recommendedName>
</protein>
<evidence type="ECO:0008006" key="3">
    <source>
        <dbReference type="Google" id="ProtNLM"/>
    </source>
</evidence>
<gene>
    <name evidence="1" type="ORF">C8D95_11138</name>
</gene>
<dbReference type="Pfam" id="PF11149">
    <property type="entry name" value="DUF2924"/>
    <property type="match status" value="1"/>
</dbReference>
<sequence length="129" mass="14216">MTVAGLEQMDRAALSAAWSELFDTPVPKSLSQPLLRRFLARRLQEEAGASLSARHRKVLADAAAKPTRSVLPGGRLIREWNGVTHIVDVTEAGFVWNGETHRSLSQVAKAITGAHWSGPRFFCLRKGDR</sequence>
<accession>A0A316G0X2</accession>
<comment type="caution">
    <text evidence="1">The sequence shown here is derived from an EMBL/GenBank/DDBJ whole genome shotgun (WGS) entry which is preliminary data.</text>
</comment>
<organism evidence="1 2">
    <name type="scientific">Silicimonas algicola</name>
    <dbReference type="NCBI Taxonomy" id="1826607"/>
    <lineage>
        <taxon>Bacteria</taxon>
        <taxon>Pseudomonadati</taxon>
        <taxon>Pseudomonadota</taxon>
        <taxon>Alphaproteobacteria</taxon>
        <taxon>Rhodobacterales</taxon>
        <taxon>Paracoccaceae</taxon>
    </lineage>
</organism>
<name>A0A316G0X2_9RHOB</name>
<reference evidence="1 2" key="1">
    <citation type="submission" date="2018-05" db="EMBL/GenBank/DDBJ databases">
        <title>Genomic Encyclopedia of Type Strains, Phase IV (KMG-IV): sequencing the most valuable type-strain genomes for metagenomic binning, comparative biology and taxonomic classification.</title>
        <authorList>
            <person name="Goeker M."/>
        </authorList>
    </citation>
    <scope>NUCLEOTIDE SEQUENCE [LARGE SCALE GENOMIC DNA]</scope>
    <source>
        <strain evidence="1 2">DSM 103371</strain>
    </source>
</reference>
<keyword evidence="2" id="KW-1185">Reference proteome</keyword>
<dbReference type="Proteomes" id="UP000245390">
    <property type="component" value="Unassembled WGS sequence"/>
</dbReference>